<dbReference type="SMART" id="SM00235">
    <property type="entry name" value="ZnMc"/>
    <property type="match status" value="1"/>
</dbReference>
<dbReference type="InterPro" id="IPR006026">
    <property type="entry name" value="Peptidase_Metallo"/>
</dbReference>
<keyword evidence="4" id="KW-0862">Zinc</keyword>
<evidence type="ECO:0000256" key="6">
    <source>
        <dbReference type="SAM" id="Phobius"/>
    </source>
</evidence>
<keyword evidence="6" id="KW-1133">Transmembrane helix</keyword>
<dbReference type="Proteomes" id="UP001476950">
    <property type="component" value="Unassembled WGS sequence"/>
</dbReference>
<keyword evidence="9" id="KW-1185">Reference proteome</keyword>
<keyword evidence="1" id="KW-0645">Protease</keyword>
<comment type="caution">
    <text evidence="8">The sequence shown here is derived from an EMBL/GenBank/DDBJ whole genome shotgun (WGS) entry which is preliminary data.</text>
</comment>
<keyword evidence="3" id="KW-0378">Hydrolase</keyword>
<keyword evidence="6" id="KW-0812">Transmembrane</keyword>
<keyword evidence="2" id="KW-0479">Metal-binding</keyword>
<evidence type="ECO:0000256" key="5">
    <source>
        <dbReference type="SAM" id="MobiDB-lite"/>
    </source>
</evidence>
<organism evidence="8 9">
    <name type="scientific">Stenomitos frigidus AS-A4</name>
    <dbReference type="NCBI Taxonomy" id="2933935"/>
    <lineage>
        <taxon>Bacteria</taxon>
        <taxon>Bacillati</taxon>
        <taxon>Cyanobacteriota</taxon>
        <taxon>Cyanophyceae</taxon>
        <taxon>Leptolyngbyales</taxon>
        <taxon>Leptolyngbyaceae</taxon>
        <taxon>Stenomitos</taxon>
    </lineage>
</organism>
<dbReference type="Gene3D" id="3.40.390.10">
    <property type="entry name" value="Collagenase (Catalytic Domain)"/>
    <property type="match status" value="1"/>
</dbReference>
<dbReference type="RefSeq" id="WP_199305216.1">
    <property type="nucleotide sequence ID" value="NZ_JAMPLM010000020.1"/>
</dbReference>
<gene>
    <name evidence="8" type="ORF">NDI38_19800</name>
</gene>
<dbReference type="Pfam" id="PF00413">
    <property type="entry name" value="Peptidase_M10"/>
    <property type="match status" value="1"/>
</dbReference>
<accession>A0ABV0KN61</accession>
<dbReference type="InterPro" id="IPR024079">
    <property type="entry name" value="MetalloPept_cat_dom_sf"/>
</dbReference>
<dbReference type="CDD" id="cd04279">
    <property type="entry name" value="ZnMc_MMP_like_1"/>
    <property type="match status" value="1"/>
</dbReference>
<feature type="domain" description="Peptidase metallopeptidase" evidence="7">
    <location>
        <begin position="118"/>
        <end position="309"/>
    </location>
</feature>
<evidence type="ECO:0000313" key="8">
    <source>
        <dbReference type="EMBL" id="MEP1060681.1"/>
    </source>
</evidence>
<feature type="transmembrane region" description="Helical" evidence="6">
    <location>
        <begin position="35"/>
        <end position="55"/>
    </location>
</feature>
<reference evidence="8 9" key="1">
    <citation type="submission" date="2022-04" db="EMBL/GenBank/DDBJ databases">
        <title>Positive selection, recombination, and allopatry shape intraspecific diversity of widespread and dominant cyanobacteria.</title>
        <authorList>
            <person name="Wei J."/>
            <person name="Shu W."/>
            <person name="Hu C."/>
        </authorList>
    </citation>
    <scope>NUCLEOTIDE SEQUENCE [LARGE SCALE GENOMIC DNA]</scope>
    <source>
        <strain evidence="8 9">AS-A4</strain>
    </source>
</reference>
<keyword evidence="6" id="KW-0472">Membrane</keyword>
<dbReference type="SUPFAM" id="SSF55486">
    <property type="entry name" value="Metalloproteases ('zincins'), catalytic domain"/>
    <property type="match status" value="1"/>
</dbReference>
<evidence type="ECO:0000256" key="1">
    <source>
        <dbReference type="ARBA" id="ARBA00022670"/>
    </source>
</evidence>
<evidence type="ECO:0000256" key="3">
    <source>
        <dbReference type="ARBA" id="ARBA00022801"/>
    </source>
</evidence>
<dbReference type="InterPro" id="IPR001818">
    <property type="entry name" value="Pept_M10_metallopeptidase"/>
</dbReference>
<protein>
    <recommendedName>
        <fullName evidence="7">Peptidase metallopeptidase domain-containing protein</fullName>
    </recommendedName>
</protein>
<evidence type="ECO:0000313" key="9">
    <source>
        <dbReference type="Proteomes" id="UP001476950"/>
    </source>
</evidence>
<sequence length="319" mass="35805">MVSHLAIVVTRWKDRWSELRRLKLIYRLRSRQKSVWLVFLMAISIVMSVAIAVVARPTNISPAVLGTSLNRAAIAQLSKPDADPDFPLKVHPLPPALAAWTASQAGDYFDQIETVPVGYLVWSQFPVRVYVQPPTPTELASPFTAQRSQTWIKAVNQAVQEWHRYLPLTLVTQADKADIVVLRSPPPLTFEVSPDPKQESASGQSQREPRPTLQLGRVRSAVTSYKVYVKGSLEDAASKPMLAHRCTIQLRPDQASLYLRAAARHELGHALGLWGHSQAQTDVMYFSQVREPPPLSPRDLNTLKRVYEQPTRLGWALVE</sequence>
<proteinExistence type="predicted"/>
<feature type="region of interest" description="Disordered" evidence="5">
    <location>
        <begin position="190"/>
        <end position="212"/>
    </location>
</feature>
<evidence type="ECO:0000259" key="7">
    <source>
        <dbReference type="SMART" id="SM00235"/>
    </source>
</evidence>
<dbReference type="EMBL" id="JAMPLM010000020">
    <property type="protein sequence ID" value="MEP1060681.1"/>
    <property type="molecule type" value="Genomic_DNA"/>
</dbReference>
<name>A0ABV0KN61_9CYAN</name>
<evidence type="ECO:0000256" key="2">
    <source>
        <dbReference type="ARBA" id="ARBA00022723"/>
    </source>
</evidence>
<evidence type="ECO:0000256" key="4">
    <source>
        <dbReference type="ARBA" id="ARBA00022833"/>
    </source>
</evidence>